<keyword evidence="2" id="KW-1185">Reference proteome</keyword>
<protein>
    <submittedName>
        <fullName evidence="1">Uncharacterized protein</fullName>
    </submittedName>
</protein>
<proteinExistence type="predicted"/>
<dbReference type="RefSeq" id="WP_076172415.1">
    <property type="nucleotide sequence ID" value="NZ_MRTP01000005.1"/>
</dbReference>
<evidence type="ECO:0000313" key="2">
    <source>
        <dbReference type="Proteomes" id="UP000187172"/>
    </source>
</evidence>
<sequence length="123" mass="14244">MTVKFSLSYTDGDFIDNLEVPIYKVYRKGTSFQLYHLNRNPARNEHKELLVIDESGITPESMFKSVTEFCEKIIPYLLDRKSDSLFLFGEYYDAEKDKMVDIDDIEISCLIGGAAILQEEENK</sequence>
<dbReference type="AlphaFoldDB" id="A0A1R1EN33"/>
<dbReference type="EMBL" id="MRTP01000005">
    <property type="protein sequence ID" value="OMF53210.1"/>
    <property type="molecule type" value="Genomic_DNA"/>
</dbReference>
<comment type="caution">
    <text evidence="1">The sequence shown here is derived from an EMBL/GenBank/DDBJ whole genome shotgun (WGS) entry which is preliminary data.</text>
</comment>
<reference evidence="1 2" key="1">
    <citation type="submission" date="2016-11" db="EMBL/GenBank/DDBJ databases">
        <title>Paenibacillus species isolates.</title>
        <authorList>
            <person name="Beno S.M."/>
        </authorList>
    </citation>
    <scope>NUCLEOTIDE SEQUENCE [LARGE SCALE GENOMIC DNA]</scope>
    <source>
        <strain evidence="1 2">FSL R5-0378</strain>
    </source>
</reference>
<accession>A0A1R1EN33</accession>
<gene>
    <name evidence="1" type="ORF">BK138_20165</name>
</gene>
<name>A0A1R1EN33_9BACL</name>
<organism evidence="1 2">
    <name type="scientific">Paenibacillus rhizosphaerae</name>
    <dbReference type="NCBI Taxonomy" id="297318"/>
    <lineage>
        <taxon>Bacteria</taxon>
        <taxon>Bacillati</taxon>
        <taxon>Bacillota</taxon>
        <taxon>Bacilli</taxon>
        <taxon>Bacillales</taxon>
        <taxon>Paenibacillaceae</taxon>
        <taxon>Paenibacillus</taxon>
    </lineage>
</organism>
<dbReference type="Proteomes" id="UP000187172">
    <property type="component" value="Unassembled WGS sequence"/>
</dbReference>
<evidence type="ECO:0000313" key="1">
    <source>
        <dbReference type="EMBL" id="OMF53210.1"/>
    </source>
</evidence>